<feature type="signal peptide" evidence="1">
    <location>
        <begin position="1"/>
        <end position="29"/>
    </location>
</feature>
<dbReference type="Proteomes" id="UP000271683">
    <property type="component" value="Unassembled WGS sequence"/>
</dbReference>
<evidence type="ECO:0000313" key="2">
    <source>
        <dbReference type="EMBL" id="ROP28655.1"/>
    </source>
</evidence>
<dbReference type="EMBL" id="RJKL01000001">
    <property type="protein sequence ID" value="ROP28655.1"/>
    <property type="molecule type" value="Genomic_DNA"/>
</dbReference>
<gene>
    <name evidence="2" type="ORF">EDD30_1424</name>
</gene>
<organism evidence="2 3">
    <name type="scientific">Couchioplanes caeruleus</name>
    <dbReference type="NCBI Taxonomy" id="56438"/>
    <lineage>
        <taxon>Bacteria</taxon>
        <taxon>Bacillati</taxon>
        <taxon>Actinomycetota</taxon>
        <taxon>Actinomycetes</taxon>
        <taxon>Micromonosporales</taxon>
        <taxon>Micromonosporaceae</taxon>
        <taxon>Couchioplanes</taxon>
    </lineage>
</organism>
<accession>A0A3N1GEP2</accession>
<name>A0A3N1GEP2_9ACTN</name>
<keyword evidence="1" id="KW-0732">Signal</keyword>
<protein>
    <submittedName>
        <fullName evidence="2">Uncharacterized protein</fullName>
    </submittedName>
</protein>
<feature type="chain" id="PRO_5018153763" evidence="1">
    <location>
        <begin position="30"/>
        <end position="332"/>
    </location>
</feature>
<dbReference type="AlphaFoldDB" id="A0A3N1GEP2"/>
<evidence type="ECO:0000313" key="3">
    <source>
        <dbReference type="Proteomes" id="UP000271683"/>
    </source>
</evidence>
<proteinExistence type="predicted"/>
<evidence type="ECO:0000256" key="1">
    <source>
        <dbReference type="SAM" id="SignalP"/>
    </source>
</evidence>
<reference evidence="2 3" key="1">
    <citation type="submission" date="2018-11" db="EMBL/GenBank/DDBJ databases">
        <title>Sequencing the genomes of 1000 actinobacteria strains.</title>
        <authorList>
            <person name="Klenk H.-P."/>
        </authorList>
    </citation>
    <scope>NUCLEOTIDE SEQUENCE [LARGE SCALE GENOMIC DNA]</scope>
    <source>
        <strain evidence="2 3">DSM 43634</strain>
    </source>
</reference>
<comment type="caution">
    <text evidence="2">The sequence shown here is derived from an EMBL/GenBank/DDBJ whole genome shotgun (WGS) entry which is preliminary data.</text>
</comment>
<sequence length="332" mass="34902">MFRPSRSALLMATVTLAAGLVATPGAAYAADTTTTTTTTLSGVEMAAALKTVATTSTAAAEGGWKATMSAVRGPATISTSYVVDPGRGIVVDQSDFGSGPTTEYAAAGKGKYTYMAFSKNFRAVVRMMGRPTVRHMFQPQPTLKLEDHVEATGPTFAKVLTEDVAYAGTKTVHDNGSADYKYSDDDGTTFTMQVGPAGTLAEVLVGSDGLSVTLTYAYGVPQATLPTAISEKVWDQGMAYLAMRAAVKHVASEAAADTSRTAQGRTVKVAALRKIVRSWATATNNNNRAGLKMIKVKDISRGVRVYATNPWTHETVSYTVKASGRKAVVKSG</sequence>